<name>A0A8T2PM73_9TELE</name>
<comment type="caution">
    <text evidence="2">The sequence shown here is derived from an EMBL/GenBank/DDBJ whole genome shotgun (WGS) entry which is preliminary data.</text>
</comment>
<feature type="region of interest" description="Disordered" evidence="1">
    <location>
        <begin position="1"/>
        <end position="24"/>
    </location>
</feature>
<evidence type="ECO:0000256" key="1">
    <source>
        <dbReference type="SAM" id="MobiDB-lite"/>
    </source>
</evidence>
<feature type="compositionally biased region" description="Basic and acidic residues" evidence="1">
    <location>
        <begin position="1"/>
        <end position="17"/>
    </location>
</feature>
<protein>
    <submittedName>
        <fullName evidence="2">Uncharacterized protein</fullName>
    </submittedName>
</protein>
<dbReference type="OrthoDB" id="8961873at2759"/>
<reference evidence="2" key="1">
    <citation type="thesis" date="2021" institute="BYU ScholarsArchive" country="Provo, UT, USA">
        <title>Applications of and Algorithms for Genome Assembly and Genomic Analyses with an Emphasis on Marine Teleosts.</title>
        <authorList>
            <person name="Pickett B.D."/>
        </authorList>
    </citation>
    <scope>NUCLEOTIDE SEQUENCE</scope>
    <source>
        <strain evidence="2">HI-2016</strain>
    </source>
</reference>
<dbReference type="AlphaFoldDB" id="A0A8T2PM73"/>
<evidence type="ECO:0000313" key="2">
    <source>
        <dbReference type="EMBL" id="KAG9351058.1"/>
    </source>
</evidence>
<gene>
    <name evidence="2" type="ORF">JZ751_024948</name>
</gene>
<organism evidence="2 3">
    <name type="scientific">Albula glossodonta</name>
    <name type="common">roundjaw bonefish</name>
    <dbReference type="NCBI Taxonomy" id="121402"/>
    <lineage>
        <taxon>Eukaryota</taxon>
        <taxon>Metazoa</taxon>
        <taxon>Chordata</taxon>
        <taxon>Craniata</taxon>
        <taxon>Vertebrata</taxon>
        <taxon>Euteleostomi</taxon>
        <taxon>Actinopterygii</taxon>
        <taxon>Neopterygii</taxon>
        <taxon>Teleostei</taxon>
        <taxon>Albuliformes</taxon>
        <taxon>Albulidae</taxon>
        <taxon>Albula</taxon>
    </lineage>
</organism>
<evidence type="ECO:0000313" key="3">
    <source>
        <dbReference type="Proteomes" id="UP000824540"/>
    </source>
</evidence>
<dbReference type="Proteomes" id="UP000824540">
    <property type="component" value="Unassembled WGS sequence"/>
</dbReference>
<accession>A0A8T2PM73</accession>
<dbReference type="EMBL" id="JAFBMS010000007">
    <property type="protein sequence ID" value="KAG9351058.1"/>
    <property type="molecule type" value="Genomic_DNA"/>
</dbReference>
<sequence>MEMSERREERGKLKETDGPEDLANTNTVGANIHYRVHSCKQTAAPRLHATLKRRGMASTRPLKVCGGIWHQDISSRSFKSCKMRGGASMDRTCLSSPSHRCSIGLRSGEFGMDWVRIGLPFGPDADRGPDFEKPGHSASWCLVFPRQATHPAIHMM</sequence>
<proteinExistence type="predicted"/>
<keyword evidence="3" id="KW-1185">Reference proteome</keyword>